<dbReference type="RefSeq" id="WP_330145398.1">
    <property type="nucleotide sequence ID" value="NZ_JAZDQU010000001.1"/>
</dbReference>
<keyword evidence="2" id="KW-0378">Hydrolase</keyword>
<dbReference type="InterPro" id="IPR034660">
    <property type="entry name" value="DinB/YfiT-like"/>
</dbReference>
<accession>A0ABU7GZM1</accession>
<dbReference type="Gene3D" id="1.20.120.450">
    <property type="entry name" value="dinb family like domain"/>
    <property type="match status" value="1"/>
</dbReference>
<comment type="caution">
    <text evidence="2">The sequence shown here is derived from an EMBL/GenBank/DDBJ whole genome shotgun (WGS) entry which is preliminary data.</text>
</comment>
<name>A0ABU7GZM1_9SPHI</name>
<dbReference type="EMBL" id="JAZDQU010000001">
    <property type="protein sequence ID" value="MEE1884484.1"/>
    <property type="molecule type" value="Genomic_DNA"/>
</dbReference>
<reference evidence="2 3" key="1">
    <citation type="submission" date="2024-01" db="EMBL/GenBank/DDBJ databases">
        <title>Pedobacter sp. nov., isolated from oil-contaminated soil.</title>
        <authorList>
            <person name="Le N.T.T."/>
        </authorList>
    </citation>
    <scope>NUCLEOTIDE SEQUENCE [LARGE SCALE GENOMIC DNA]</scope>
    <source>
        <strain evidence="2 3">VNH31</strain>
    </source>
</reference>
<sequence>MLNDMDLEHLKYPIGKFNMPITLEKEVIDAWIKDISELPTILKKLVAGLSENEFTLTYRPQGWTIGQIIHHLADSHMNAFIRIKLALTEENPVIKPYFEEKWANLPDVSLCNANYSIQILEGLHARWAILLNSLSPDDLNRTFYHPEHELNFPIINIIGMYAWHSKHHTEHIKIALKNKP</sequence>
<dbReference type="Pfam" id="PF12867">
    <property type="entry name" value="DinB_2"/>
    <property type="match status" value="1"/>
</dbReference>
<dbReference type="SUPFAM" id="SSF109854">
    <property type="entry name" value="DinB/YfiT-like putative metalloenzymes"/>
    <property type="match status" value="1"/>
</dbReference>
<feature type="domain" description="DinB-like" evidence="1">
    <location>
        <begin position="40"/>
        <end position="172"/>
    </location>
</feature>
<evidence type="ECO:0000313" key="2">
    <source>
        <dbReference type="EMBL" id="MEE1884484.1"/>
    </source>
</evidence>
<proteinExistence type="predicted"/>
<keyword evidence="3" id="KW-1185">Reference proteome</keyword>
<organism evidence="2 3">
    <name type="scientific">Pedobacter flavus</name>
    <dbReference type="NCBI Taxonomy" id="3113906"/>
    <lineage>
        <taxon>Bacteria</taxon>
        <taxon>Pseudomonadati</taxon>
        <taxon>Bacteroidota</taxon>
        <taxon>Sphingobacteriia</taxon>
        <taxon>Sphingobacteriales</taxon>
        <taxon>Sphingobacteriaceae</taxon>
        <taxon>Pedobacter</taxon>
    </lineage>
</organism>
<protein>
    <submittedName>
        <fullName evidence="2">Metal-dependent hydrolase</fullName>
    </submittedName>
</protein>
<evidence type="ECO:0000259" key="1">
    <source>
        <dbReference type="Pfam" id="PF12867"/>
    </source>
</evidence>
<dbReference type="InterPro" id="IPR024775">
    <property type="entry name" value="DinB-like"/>
</dbReference>
<gene>
    <name evidence="2" type="ORF">VRU49_03520</name>
</gene>
<dbReference type="Proteomes" id="UP001337681">
    <property type="component" value="Unassembled WGS sequence"/>
</dbReference>
<evidence type="ECO:0000313" key="3">
    <source>
        <dbReference type="Proteomes" id="UP001337681"/>
    </source>
</evidence>
<dbReference type="NCBIfam" id="NF009807">
    <property type="entry name" value="PRK13291.1"/>
    <property type="match status" value="1"/>
</dbReference>
<dbReference type="GO" id="GO:0016787">
    <property type="term" value="F:hydrolase activity"/>
    <property type="evidence" value="ECO:0007669"/>
    <property type="project" value="UniProtKB-KW"/>
</dbReference>